<dbReference type="Proteomes" id="UP000827986">
    <property type="component" value="Unassembled WGS sequence"/>
</dbReference>
<protein>
    <submittedName>
        <fullName evidence="1">Uncharacterized protein</fullName>
    </submittedName>
</protein>
<evidence type="ECO:0000313" key="2">
    <source>
        <dbReference type="Proteomes" id="UP000827986"/>
    </source>
</evidence>
<proteinExistence type="predicted"/>
<dbReference type="EMBL" id="JAHDVG010000487">
    <property type="protein sequence ID" value="KAH1166205.1"/>
    <property type="molecule type" value="Genomic_DNA"/>
</dbReference>
<sequence length="106" mass="11475">MPQPRVISLCKGQCLSSPPQEWAGHAVCCRHPCGVQLTPHFPIAPKWEGNSNLLLGHTHSKVGQPPVPPQLFGALEGEEKPAHCPLTLAWGVRGHTAGLWRSCYSP</sequence>
<dbReference type="AlphaFoldDB" id="A0A9D3WSB2"/>
<evidence type="ECO:0000313" key="1">
    <source>
        <dbReference type="EMBL" id="KAH1166205.1"/>
    </source>
</evidence>
<accession>A0A9D3WSB2</accession>
<keyword evidence="2" id="KW-1185">Reference proteome</keyword>
<name>A0A9D3WSB2_9SAUR</name>
<reference evidence="1" key="1">
    <citation type="submission" date="2021-09" db="EMBL/GenBank/DDBJ databases">
        <title>The genome of Mauremys mutica provides insights into the evolution of semi-aquatic lifestyle.</title>
        <authorList>
            <person name="Gong S."/>
            <person name="Gao Y."/>
        </authorList>
    </citation>
    <scope>NUCLEOTIDE SEQUENCE</scope>
    <source>
        <strain evidence="1">MM-2020</strain>
        <tissue evidence="1">Muscle</tissue>
    </source>
</reference>
<comment type="caution">
    <text evidence="1">The sequence shown here is derived from an EMBL/GenBank/DDBJ whole genome shotgun (WGS) entry which is preliminary data.</text>
</comment>
<gene>
    <name evidence="1" type="ORF">KIL84_015377</name>
</gene>
<organism evidence="1 2">
    <name type="scientific">Mauremys mutica</name>
    <name type="common">yellowpond turtle</name>
    <dbReference type="NCBI Taxonomy" id="74926"/>
    <lineage>
        <taxon>Eukaryota</taxon>
        <taxon>Metazoa</taxon>
        <taxon>Chordata</taxon>
        <taxon>Craniata</taxon>
        <taxon>Vertebrata</taxon>
        <taxon>Euteleostomi</taxon>
        <taxon>Archelosauria</taxon>
        <taxon>Testudinata</taxon>
        <taxon>Testudines</taxon>
        <taxon>Cryptodira</taxon>
        <taxon>Durocryptodira</taxon>
        <taxon>Testudinoidea</taxon>
        <taxon>Geoemydidae</taxon>
        <taxon>Geoemydinae</taxon>
        <taxon>Mauremys</taxon>
    </lineage>
</organism>